<evidence type="ECO:0000256" key="1">
    <source>
        <dbReference type="SAM" id="MobiDB-lite"/>
    </source>
</evidence>
<reference evidence="2" key="1">
    <citation type="journal article" date="2023" name="BMC Genomics">
        <title>Chromosome-level genome assemblies of Cutaneotrichosporon spp. (Trichosporonales, Basidiomycota) reveal imbalanced evolution between nucleotide sequences and chromosome synteny.</title>
        <authorList>
            <person name="Kobayashi Y."/>
            <person name="Kayamori A."/>
            <person name="Aoki K."/>
            <person name="Shiwa Y."/>
            <person name="Matsutani M."/>
            <person name="Fujita N."/>
            <person name="Sugita T."/>
            <person name="Iwasaki W."/>
            <person name="Tanaka N."/>
            <person name="Takashima M."/>
        </authorList>
    </citation>
    <scope>NUCLEOTIDE SEQUENCE</scope>
    <source>
        <strain evidence="2">HIS019</strain>
    </source>
</reference>
<evidence type="ECO:0000313" key="2">
    <source>
        <dbReference type="EMBL" id="BEI94526.1"/>
    </source>
</evidence>
<feature type="region of interest" description="Disordered" evidence="1">
    <location>
        <begin position="66"/>
        <end position="107"/>
    </location>
</feature>
<evidence type="ECO:0000313" key="3">
    <source>
        <dbReference type="Proteomes" id="UP001233271"/>
    </source>
</evidence>
<keyword evidence="3" id="KW-1185">Reference proteome</keyword>
<dbReference type="EMBL" id="AP028218">
    <property type="protein sequence ID" value="BEI94526.1"/>
    <property type="molecule type" value="Genomic_DNA"/>
</dbReference>
<proteinExistence type="predicted"/>
<gene>
    <name evidence="2" type="ORF">CcaverHIS019_0700980</name>
</gene>
<dbReference type="GeneID" id="85498396"/>
<sequence length="107" mass="11982">MPPREAWSAAHDEALLRAMAVLLLANRRALYGTPGLEGVADHGGERINKKIQAFVRRMAADHASIVTEELGKLGRKRKEEEKAKEKADEDEVKKEPGVEKGRKKRKL</sequence>
<accession>A0AA48L9V8</accession>
<dbReference type="RefSeq" id="XP_060459791.1">
    <property type="nucleotide sequence ID" value="XM_060603504.1"/>
</dbReference>
<dbReference type="KEGG" id="ccac:CcaHIS019_0700980"/>
<organism evidence="2 3">
    <name type="scientific">Cutaneotrichosporon cavernicola</name>
    <dbReference type="NCBI Taxonomy" id="279322"/>
    <lineage>
        <taxon>Eukaryota</taxon>
        <taxon>Fungi</taxon>
        <taxon>Dikarya</taxon>
        <taxon>Basidiomycota</taxon>
        <taxon>Agaricomycotina</taxon>
        <taxon>Tremellomycetes</taxon>
        <taxon>Trichosporonales</taxon>
        <taxon>Trichosporonaceae</taxon>
        <taxon>Cutaneotrichosporon</taxon>
    </lineage>
</organism>
<feature type="compositionally biased region" description="Basic and acidic residues" evidence="1">
    <location>
        <begin position="69"/>
        <end position="100"/>
    </location>
</feature>
<dbReference type="AlphaFoldDB" id="A0AA48L9V8"/>
<dbReference type="Proteomes" id="UP001233271">
    <property type="component" value="Chromosome 7a"/>
</dbReference>
<name>A0AA48L9V8_9TREE</name>
<protein>
    <submittedName>
        <fullName evidence="2">Uncharacterized protein</fullName>
    </submittedName>
</protein>